<dbReference type="SFLD" id="SFLDF00027">
    <property type="entry name" value="p-type_atpase"/>
    <property type="match status" value="1"/>
</dbReference>
<dbReference type="InterPro" id="IPR059000">
    <property type="entry name" value="ATPase_P-type_domA"/>
</dbReference>
<feature type="transmembrane region" description="Helical" evidence="22">
    <location>
        <begin position="291"/>
        <end position="316"/>
    </location>
</feature>
<dbReference type="GO" id="GO:0006813">
    <property type="term" value="P:potassium ion transport"/>
    <property type="evidence" value="ECO:0007669"/>
    <property type="project" value="UniProtKB-KW"/>
</dbReference>
<comment type="cofactor">
    <cofactor evidence="1">
        <name>Mg(2+)</name>
        <dbReference type="ChEBI" id="CHEBI:18420"/>
    </cofactor>
</comment>
<evidence type="ECO:0000256" key="7">
    <source>
        <dbReference type="ARBA" id="ARBA00022723"/>
    </source>
</evidence>
<dbReference type="InterPro" id="IPR006414">
    <property type="entry name" value="P-type_ATPase_IID"/>
</dbReference>
<dbReference type="RefSeq" id="XP_018228017.1">
    <property type="nucleotide sequence ID" value="XM_018375668.1"/>
</dbReference>
<dbReference type="PROSITE" id="PS00154">
    <property type="entry name" value="ATPASE_E1_E2"/>
    <property type="match status" value="1"/>
</dbReference>
<dbReference type="Gene3D" id="3.40.1110.10">
    <property type="entry name" value="Calcium-transporting ATPase, cytoplasmic domain N"/>
    <property type="match status" value="1"/>
</dbReference>
<evidence type="ECO:0000256" key="11">
    <source>
        <dbReference type="ARBA" id="ARBA00022958"/>
    </source>
</evidence>
<evidence type="ECO:0000313" key="24">
    <source>
        <dbReference type="EMBL" id="KTW26488.1"/>
    </source>
</evidence>
<sequence length="1065" mass="118837">MGYKKLNKCVEVFEYSKPPFLLSPEQLEKELSTSMENGLQMKDVEERLLKYGNNSIDNNDGVSIIAVLVRQAANAMTLVLVAAMIVSLGIKDWIEGGVITAVILINIVVGFFQEYNAEKTVDSLRSLSSPTAHVIREGSNFAIPSSQIVPGDIVELKTGDTVPADIRLFEAMNFETDESLFTGESLPVSKSVNANFDNEDIPIGDRVTMVWSVTTVTKGRAKGIVVFTGMATEVGAIAKSFNKSKNKKRVLKKNEGKVAPHAYIIVCGMTVLDSIGRFLGVNIGTPLQKKLSALAIGLFGIALLFALIVFAANRFVAKDEVILYAIATGLSMIPSSLVVVLTITMAVGTKRMVKRHVIVRKLDSLEALGAITDICSDKTGTLTQGKMTVRQIWVYGLGMFLVSESNEPLNPTMGTLVFTKASPLDYSNGDFDDVEKIDTEKYNISQELDVFLNIASLANLAVVHQDNEKQWKATGEPTDIALQVFACRFNRGRNKLLKDDSLWTQLAEFPFDSDIKRMSVVFQRNMEERLVMVFMKGAIERVLSVCTTIGINREKLNQEDKEEVLRNADVFSNQGLRVLALAQKQWIKDVDNWEKVSRDDVESDLSLIGFVGINDPPRPESAASVKGIAGFFLSYINCSIECHQAGINVHMLTGDHLSTAKAIAMEIGILPRNMSKFLNCESYMIMTASQFDRMSNSEIDSLPHLPLVIARCAPQTKVRMIEALHRRKAFCAMTGDGVNDSPSLKRADVGIAMGMSGSDVTKNASDIVLTDDNFASIINAIEEGRRMFDNIKKFVLHLLAANVAQALYLLIGLVFQDQSGFSVFALTPVEILWIIMVTSAFPAMGLGMEVASSDIMKRPPHNVKVGVFTWEVVIDTFVYGFIQAIICLASYVIVVWGYGNGNLGVFCNDYYNPSCEQVYRGRSTTFVELTWMILILAWEMIDFRRSMFFFNPESPHKYTQLYYHLKGNKFLLWSVVLGFVSVFPVIYIPVVNKDVFKHSPITWEWFLAFSGLLLFIIGSELWKWTKRIYFRYHEKKVYNFVSDLEKNCPFEKYATIEKNNIDFGS</sequence>
<evidence type="ECO:0000256" key="16">
    <source>
        <dbReference type="ARBA" id="ARBA00023136"/>
    </source>
</evidence>
<feature type="transmembrane region" description="Helical" evidence="22">
    <location>
        <begin position="1002"/>
        <end position="1022"/>
    </location>
</feature>
<dbReference type="InterPro" id="IPR001757">
    <property type="entry name" value="P_typ_ATPase"/>
</dbReference>
<keyword evidence="7" id="KW-0479">Metal-binding</keyword>
<dbReference type="VEuPathDB" id="FungiDB:T551_03405"/>
<dbReference type="SUPFAM" id="SSF81653">
    <property type="entry name" value="Calcium ATPase, transduction domain A"/>
    <property type="match status" value="1"/>
</dbReference>
<keyword evidence="16 22" id="KW-0472">Membrane</keyword>
<dbReference type="InterPro" id="IPR023298">
    <property type="entry name" value="ATPase_P-typ_TM_dom_sf"/>
</dbReference>
<dbReference type="FunFam" id="1.20.1110.10:FF:000020">
    <property type="entry name" value="Sodium ion P-type ATPase"/>
    <property type="match status" value="1"/>
</dbReference>
<evidence type="ECO:0000256" key="15">
    <source>
        <dbReference type="ARBA" id="ARBA00023065"/>
    </source>
</evidence>
<dbReference type="SFLD" id="SFLDG00002">
    <property type="entry name" value="C1.7:_P-type_atpase_like"/>
    <property type="match status" value="1"/>
</dbReference>
<feature type="transmembrane region" description="Helical" evidence="22">
    <location>
        <begin position="794"/>
        <end position="811"/>
    </location>
</feature>
<dbReference type="Pfam" id="PF13246">
    <property type="entry name" value="Cation_ATPase"/>
    <property type="match status" value="1"/>
</dbReference>
<dbReference type="Pfam" id="PF00122">
    <property type="entry name" value="E1-E2_ATPase"/>
    <property type="match status" value="1"/>
</dbReference>
<evidence type="ECO:0000256" key="2">
    <source>
        <dbReference type="ARBA" id="ARBA00004651"/>
    </source>
</evidence>
<feature type="transmembrane region" description="Helical" evidence="22">
    <location>
        <begin position="322"/>
        <end position="347"/>
    </location>
</feature>
<dbReference type="InterPro" id="IPR006068">
    <property type="entry name" value="ATPase_P-typ_cation-transptr_C"/>
</dbReference>
<dbReference type="Gene3D" id="1.20.1110.10">
    <property type="entry name" value="Calcium-transporting ATPase, transmembrane domain"/>
    <property type="match status" value="2"/>
</dbReference>
<dbReference type="FunFam" id="3.40.50.1000:FF:000047">
    <property type="entry name" value="Sodium P-type ATPase"/>
    <property type="match status" value="1"/>
</dbReference>
<dbReference type="FunFam" id="1.20.1110.10:FF:000015">
    <property type="entry name" value="Sodium ion P-type ATPase"/>
    <property type="match status" value="1"/>
</dbReference>
<dbReference type="EC" id="7.2.2.3" evidence="19"/>
<keyword evidence="5" id="KW-0633">Potassium transport</keyword>
<keyword evidence="11" id="KW-0630">Potassium</keyword>
<comment type="subcellular location">
    <subcellularLocation>
        <location evidence="2">Cell membrane</location>
        <topology evidence="2">Multi-pass membrane protein</topology>
    </subcellularLocation>
</comment>
<evidence type="ECO:0000256" key="6">
    <source>
        <dbReference type="ARBA" id="ARBA00022692"/>
    </source>
</evidence>
<dbReference type="InterPro" id="IPR008250">
    <property type="entry name" value="ATPase_P-typ_transduc_dom_A_sf"/>
</dbReference>
<keyword evidence="14" id="KW-0915">Sodium</keyword>
<dbReference type="NCBIfam" id="TIGR01494">
    <property type="entry name" value="ATPase_P-type"/>
    <property type="match status" value="3"/>
</dbReference>
<evidence type="ECO:0000256" key="8">
    <source>
        <dbReference type="ARBA" id="ARBA00022741"/>
    </source>
</evidence>
<dbReference type="PRINTS" id="PR00119">
    <property type="entry name" value="CATATPASE"/>
</dbReference>
<evidence type="ECO:0000256" key="3">
    <source>
        <dbReference type="ARBA" id="ARBA00022448"/>
    </source>
</evidence>
<keyword evidence="15" id="KW-0406">Ion transport</keyword>
<evidence type="ECO:0000256" key="17">
    <source>
        <dbReference type="ARBA" id="ARBA00023201"/>
    </source>
</evidence>
<dbReference type="FunFam" id="3.40.1110.10:FF:000039">
    <property type="entry name" value="Sodium P-type ATPase"/>
    <property type="match status" value="1"/>
</dbReference>
<dbReference type="Pfam" id="PF00690">
    <property type="entry name" value="Cation_ATPase_N"/>
    <property type="match status" value="1"/>
</dbReference>
<dbReference type="Proteomes" id="UP000053447">
    <property type="component" value="Unassembled WGS sequence"/>
</dbReference>
<dbReference type="NCBIfam" id="TIGR01523">
    <property type="entry name" value="ATPase-IID_K-Na"/>
    <property type="match status" value="1"/>
</dbReference>
<dbReference type="GO" id="GO:0005886">
    <property type="term" value="C:plasma membrane"/>
    <property type="evidence" value="ECO:0007669"/>
    <property type="project" value="UniProtKB-SubCell"/>
</dbReference>
<keyword evidence="12" id="KW-1278">Translocase</keyword>
<evidence type="ECO:0000256" key="12">
    <source>
        <dbReference type="ARBA" id="ARBA00022967"/>
    </source>
</evidence>
<name>A0A0W4ZDL6_PNEJ7</name>
<feature type="transmembrane region" description="Helical" evidence="22">
    <location>
        <begin position="72"/>
        <end position="90"/>
    </location>
</feature>
<evidence type="ECO:0000256" key="13">
    <source>
        <dbReference type="ARBA" id="ARBA00022989"/>
    </source>
</evidence>
<dbReference type="GO" id="GO:0005524">
    <property type="term" value="F:ATP binding"/>
    <property type="evidence" value="ECO:0007669"/>
    <property type="project" value="UniProtKB-KW"/>
</dbReference>
<dbReference type="Pfam" id="PF00689">
    <property type="entry name" value="Cation_ATPase_C"/>
    <property type="match status" value="1"/>
</dbReference>
<dbReference type="eggNOG" id="KOG0202">
    <property type="taxonomic scope" value="Eukaryota"/>
</dbReference>
<keyword evidence="17" id="KW-0739">Sodium transport</keyword>
<keyword evidence="4" id="KW-1003">Cell membrane</keyword>
<feature type="transmembrane region" description="Helical" evidence="22">
    <location>
        <begin position="261"/>
        <end position="279"/>
    </location>
</feature>
<reference evidence="25" key="1">
    <citation type="journal article" date="2016" name="Nat. Commun.">
        <title>Genome analysis of three Pneumocystis species reveals adaptation mechanisms to life exclusively in mammalian hosts.</title>
        <authorList>
            <person name="Ma L."/>
            <person name="Chen Z."/>
            <person name="Huang D.W."/>
            <person name="Kutty G."/>
            <person name="Ishihara M."/>
            <person name="Wang H."/>
            <person name="Abouelleil A."/>
            <person name="Bishop L."/>
            <person name="Davey E."/>
            <person name="Deng R."/>
            <person name="Deng X."/>
            <person name="Fan L."/>
            <person name="Fantoni G."/>
            <person name="Fitzgerald M."/>
            <person name="Gogineni E."/>
            <person name="Goldberg J.M."/>
            <person name="Handley G."/>
            <person name="Hu X."/>
            <person name="Huber C."/>
            <person name="Jiao X."/>
            <person name="Jones K."/>
            <person name="Levin J.Z."/>
            <person name="Liu Y."/>
            <person name="Macdonald P."/>
            <person name="Melnikov A."/>
            <person name="Raley C."/>
            <person name="Sassi M."/>
            <person name="Sherman B.T."/>
            <person name="Song X."/>
            <person name="Sykes S."/>
            <person name="Tran B."/>
            <person name="Walsh L."/>
            <person name="Xia Y."/>
            <person name="Yang J."/>
            <person name="Young S."/>
            <person name="Zeng Q."/>
            <person name="Zheng X."/>
            <person name="Stephens R."/>
            <person name="Nusbaum C."/>
            <person name="Birren B.W."/>
            <person name="Azadi P."/>
            <person name="Lempicki R.A."/>
            <person name="Cuomo C.A."/>
            <person name="Kovacs J.A."/>
        </authorList>
    </citation>
    <scope>NUCLEOTIDE SEQUENCE [LARGE SCALE GENOMIC DNA]</scope>
    <source>
        <strain evidence="25">RU7</strain>
    </source>
</reference>
<evidence type="ECO:0000256" key="9">
    <source>
        <dbReference type="ARBA" id="ARBA00022840"/>
    </source>
</evidence>
<accession>A0A0W4ZDL6</accession>
<feature type="transmembrane region" description="Helical" evidence="22">
    <location>
        <begin position="831"/>
        <end position="851"/>
    </location>
</feature>
<evidence type="ECO:0000259" key="23">
    <source>
        <dbReference type="SMART" id="SM00831"/>
    </source>
</evidence>
<evidence type="ECO:0000256" key="14">
    <source>
        <dbReference type="ARBA" id="ARBA00023053"/>
    </source>
</evidence>
<evidence type="ECO:0000256" key="21">
    <source>
        <dbReference type="ARBA" id="ARBA00049499"/>
    </source>
</evidence>
<dbReference type="GO" id="GO:0008554">
    <property type="term" value="F:P-type sodium transporter activity"/>
    <property type="evidence" value="ECO:0007669"/>
    <property type="project" value="UniProtKB-EC"/>
</dbReference>
<proteinExistence type="inferred from homology"/>
<dbReference type="InterPro" id="IPR036412">
    <property type="entry name" value="HAD-like_sf"/>
</dbReference>
<evidence type="ECO:0000256" key="4">
    <source>
        <dbReference type="ARBA" id="ARBA00022475"/>
    </source>
</evidence>
<organism evidence="24 25">
    <name type="scientific">Pneumocystis jirovecii (strain RU7)</name>
    <name type="common">Human pneumocystis pneumonia agent</name>
    <dbReference type="NCBI Taxonomy" id="1408657"/>
    <lineage>
        <taxon>Eukaryota</taxon>
        <taxon>Fungi</taxon>
        <taxon>Dikarya</taxon>
        <taxon>Ascomycota</taxon>
        <taxon>Taphrinomycotina</taxon>
        <taxon>Pneumocystomycetes</taxon>
        <taxon>Pneumocystaceae</taxon>
        <taxon>Pneumocystis</taxon>
    </lineage>
</organism>
<keyword evidence="10" id="KW-0460">Magnesium</keyword>
<feature type="transmembrane region" description="Helical" evidence="22">
    <location>
        <begin position="919"/>
        <end position="938"/>
    </location>
</feature>
<dbReference type="Gene3D" id="2.70.150.10">
    <property type="entry name" value="Calcium-transporting ATPase, cytoplasmic transduction domain A"/>
    <property type="match status" value="1"/>
</dbReference>
<dbReference type="InterPro" id="IPR023299">
    <property type="entry name" value="ATPase_P-typ_cyto_dom_N"/>
</dbReference>
<evidence type="ECO:0000256" key="1">
    <source>
        <dbReference type="ARBA" id="ARBA00001946"/>
    </source>
</evidence>
<evidence type="ECO:0000256" key="20">
    <source>
        <dbReference type="ARBA" id="ARBA00048599"/>
    </source>
</evidence>
<dbReference type="OrthoDB" id="3352408at2759"/>
<keyword evidence="8" id="KW-0547">Nucleotide-binding</keyword>
<dbReference type="GO" id="GO:0016887">
    <property type="term" value="F:ATP hydrolysis activity"/>
    <property type="evidence" value="ECO:0007669"/>
    <property type="project" value="InterPro"/>
</dbReference>
<dbReference type="FunFam" id="2.70.150.10:FF:000016">
    <property type="entry name" value="Calcium-transporting P-type ATPase putative"/>
    <property type="match status" value="1"/>
</dbReference>
<feature type="transmembrane region" description="Helical" evidence="22">
    <location>
        <begin position="96"/>
        <end position="115"/>
    </location>
</feature>
<protein>
    <recommendedName>
        <fullName evidence="19">P-type Na(+) transporter</fullName>
        <ecNumber evidence="19">7.2.2.3</ecNumber>
    </recommendedName>
</protein>
<feature type="transmembrane region" description="Helical" evidence="22">
    <location>
        <begin position="970"/>
        <end position="990"/>
    </location>
</feature>
<comment type="catalytic activity">
    <reaction evidence="20">
        <text>K(+)(in) + ATP + H2O = K(+)(out) + ADP + phosphate + H(+)</text>
        <dbReference type="Rhea" id="RHEA:75815"/>
        <dbReference type="ChEBI" id="CHEBI:15377"/>
        <dbReference type="ChEBI" id="CHEBI:15378"/>
        <dbReference type="ChEBI" id="CHEBI:29103"/>
        <dbReference type="ChEBI" id="CHEBI:30616"/>
        <dbReference type="ChEBI" id="CHEBI:43474"/>
        <dbReference type="ChEBI" id="CHEBI:456216"/>
    </reaction>
</comment>
<comment type="catalytic activity">
    <reaction evidence="21">
        <text>Na(+)(in) + ATP + H2O = Na(+)(out) + ADP + phosphate + H(+)</text>
        <dbReference type="Rhea" id="RHEA:14633"/>
        <dbReference type="ChEBI" id="CHEBI:15377"/>
        <dbReference type="ChEBI" id="CHEBI:15378"/>
        <dbReference type="ChEBI" id="CHEBI:29101"/>
        <dbReference type="ChEBI" id="CHEBI:30616"/>
        <dbReference type="ChEBI" id="CHEBI:43474"/>
        <dbReference type="ChEBI" id="CHEBI:456216"/>
        <dbReference type="EC" id="7.2.2.3"/>
    </reaction>
    <physiologicalReaction direction="left-to-right" evidence="21">
        <dbReference type="Rhea" id="RHEA:14634"/>
    </physiologicalReaction>
</comment>
<dbReference type="SUPFAM" id="SSF56784">
    <property type="entry name" value="HAD-like"/>
    <property type="match status" value="1"/>
</dbReference>
<dbReference type="InterPro" id="IPR004014">
    <property type="entry name" value="ATPase_P-typ_cation-transptr_N"/>
</dbReference>
<dbReference type="SMART" id="SM00831">
    <property type="entry name" value="Cation_ATPase_N"/>
    <property type="match status" value="1"/>
</dbReference>
<dbReference type="InterPro" id="IPR018303">
    <property type="entry name" value="ATPase_P-typ_P_site"/>
</dbReference>
<keyword evidence="9" id="KW-0067">ATP-binding</keyword>
<dbReference type="SFLD" id="SFLDS00003">
    <property type="entry name" value="Haloacid_Dehalogenase"/>
    <property type="match status" value="1"/>
</dbReference>
<dbReference type="STRING" id="1408657.A0A0W4ZDL6"/>
<evidence type="ECO:0000313" key="25">
    <source>
        <dbReference type="Proteomes" id="UP000053447"/>
    </source>
</evidence>
<keyword evidence="25" id="KW-1185">Reference proteome</keyword>
<dbReference type="InterPro" id="IPR044492">
    <property type="entry name" value="P_typ_ATPase_HD_dom"/>
</dbReference>
<evidence type="ECO:0000256" key="19">
    <source>
        <dbReference type="ARBA" id="ARBA00035029"/>
    </source>
</evidence>
<feature type="transmembrane region" description="Helical" evidence="22">
    <location>
        <begin position="224"/>
        <end position="241"/>
    </location>
</feature>
<dbReference type="AlphaFoldDB" id="A0A0W4ZDL6"/>
<feature type="domain" description="Cation-transporting P-type ATPase N-terminal" evidence="23">
    <location>
        <begin position="18"/>
        <end position="92"/>
    </location>
</feature>
<dbReference type="EMBL" id="LFWA01000017">
    <property type="protein sequence ID" value="KTW26488.1"/>
    <property type="molecule type" value="Genomic_DNA"/>
</dbReference>
<comment type="similarity">
    <text evidence="18">Belongs to the cation transport ATPase (P-type) (TC 3.A.3) family. Type IID subfamily.</text>
</comment>
<evidence type="ECO:0000256" key="18">
    <source>
        <dbReference type="ARBA" id="ARBA00035017"/>
    </source>
</evidence>
<dbReference type="GeneID" id="28941923"/>
<dbReference type="SUPFAM" id="SSF81665">
    <property type="entry name" value="Calcium ATPase, transmembrane domain M"/>
    <property type="match status" value="1"/>
</dbReference>
<keyword evidence="3" id="KW-0813">Transport</keyword>
<dbReference type="GO" id="GO:0046872">
    <property type="term" value="F:metal ion binding"/>
    <property type="evidence" value="ECO:0007669"/>
    <property type="project" value="UniProtKB-KW"/>
</dbReference>
<comment type="caution">
    <text evidence="24">The sequence shown here is derived from an EMBL/GenBank/DDBJ whole genome shotgun (WGS) entry which is preliminary data.</text>
</comment>
<feature type="transmembrane region" description="Helical" evidence="22">
    <location>
        <begin position="872"/>
        <end position="899"/>
    </location>
</feature>
<gene>
    <name evidence="24" type="ORF">T551_03405</name>
</gene>
<evidence type="ECO:0000256" key="22">
    <source>
        <dbReference type="SAM" id="Phobius"/>
    </source>
</evidence>
<keyword evidence="13 22" id="KW-1133">Transmembrane helix</keyword>
<dbReference type="PANTHER" id="PTHR42861">
    <property type="entry name" value="CALCIUM-TRANSPORTING ATPASE"/>
    <property type="match status" value="1"/>
</dbReference>
<keyword evidence="6 22" id="KW-0812">Transmembrane</keyword>
<evidence type="ECO:0000256" key="10">
    <source>
        <dbReference type="ARBA" id="ARBA00022842"/>
    </source>
</evidence>
<dbReference type="SUPFAM" id="SSF81660">
    <property type="entry name" value="Metal cation-transporting ATPase, ATP-binding domain N"/>
    <property type="match status" value="1"/>
</dbReference>
<evidence type="ECO:0000256" key="5">
    <source>
        <dbReference type="ARBA" id="ARBA00022538"/>
    </source>
</evidence>